<evidence type="ECO:0000256" key="6">
    <source>
        <dbReference type="ARBA" id="ARBA00023027"/>
    </source>
</evidence>
<feature type="domain" description="6-phosphogluconate dehydrogenase NADP-binding" evidence="8">
    <location>
        <begin position="9"/>
        <end position="102"/>
    </location>
</feature>
<evidence type="ECO:0000256" key="7">
    <source>
        <dbReference type="ARBA" id="ARBA00049197"/>
    </source>
</evidence>
<keyword evidence="6" id="KW-0520">NAD</keyword>
<protein>
    <recommendedName>
        <fullName evidence="3">3-hydroxyisobutyrate dehydrogenase</fullName>
        <ecNumber evidence="3">1.1.1.31</ecNumber>
    </recommendedName>
</protein>
<comment type="caution">
    <text evidence="9">The sequence shown here is derived from an EMBL/GenBank/DDBJ whole genome shotgun (WGS) entry which is preliminary data.</text>
</comment>
<organism evidence="9 10">
    <name type="scientific">Lepraria finkii</name>
    <dbReference type="NCBI Taxonomy" id="1340010"/>
    <lineage>
        <taxon>Eukaryota</taxon>
        <taxon>Fungi</taxon>
        <taxon>Dikarya</taxon>
        <taxon>Ascomycota</taxon>
        <taxon>Pezizomycotina</taxon>
        <taxon>Lecanoromycetes</taxon>
        <taxon>OSLEUM clade</taxon>
        <taxon>Lecanoromycetidae</taxon>
        <taxon>Lecanorales</taxon>
        <taxon>Lecanorineae</taxon>
        <taxon>Stereocaulaceae</taxon>
        <taxon>Lepraria</taxon>
    </lineage>
</organism>
<dbReference type="InterPro" id="IPR006115">
    <property type="entry name" value="6PGDH_NADP-bd"/>
</dbReference>
<comment type="pathway">
    <text evidence="1">Amino-acid degradation; L-valine degradation.</text>
</comment>
<proteinExistence type="inferred from homology"/>
<dbReference type="InterPro" id="IPR002204">
    <property type="entry name" value="3-OH-isobutyrate_DH-rel_CS"/>
</dbReference>
<dbReference type="EMBL" id="JBHFEH010000094">
    <property type="protein sequence ID" value="KAL2047790.1"/>
    <property type="molecule type" value="Genomic_DNA"/>
</dbReference>
<dbReference type="Pfam" id="PF03446">
    <property type="entry name" value="NAD_binding_2"/>
    <property type="match status" value="1"/>
</dbReference>
<comment type="similarity">
    <text evidence="2">Belongs to the HIBADH-related family. 3-hydroxyisobutyrate dehydrogenase subfamily.</text>
</comment>
<evidence type="ECO:0000256" key="1">
    <source>
        <dbReference type="ARBA" id="ARBA00005109"/>
    </source>
</evidence>
<keyword evidence="5" id="KW-0560">Oxidoreductase</keyword>
<dbReference type="PANTHER" id="PTHR22981">
    <property type="entry name" value="3-HYDROXYISOBUTYRATE DEHYDROGENASE-RELATED"/>
    <property type="match status" value="1"/>
</dbReference>
<evidence type="ECO:0000256" key="4">
    <source>
        <dbReference type="ARBA" id="ARBA00022456"/>
    </source>
</evidence>
<evidence type="ECO:0000256" key="2">
    <source>
        <dbReference type="ARBA" id="ARBA00006013"/>
    </source>
</evidence>
<sequence>MDGNLAPAYGFIGLGQMGHGMAKNLRQKICDRKSGKILSLSSTTSTPLVLEQFIRDFSSSWTIIAAQCQREVAEIADVIVTSVPRANHVKELFLNPQTGLLAAQRRTPN</sequence>
<keyword evidence="10" id="KW-1185">Reference proteome</keyword>
<evidence type="ECO:0000259" key="8">
    <source>
        <dbReference type="Pfam" id="PF03446"/>
    </source>
</evidence>
<dbReference type="PANTHER" id="PTHR22981:SF7">
    <property type="entry name" value="3-HYDROXYISOBUTYRATE DEHYDROGENASE, MITOCHONDRIAL"/>
    <property type="match status" value="1"/>
</dbReference>
<dbReference type="PROSITE" id="PS00895">
    <property type="entry name" value="3_HYDROXYISOBUT_DH"/>
    <property type="match status" value="1"/>
</dbReference>
<name>A0ABR4ARB9_9LECA</name>
<dbReference type="Gene3D" id="3.40.50.720">
    <property type="entry name" value="NAD(P)-binding Rossmann-like Domain"/>
    <property type="match status" value="1"/>
</dbReference>
<gene>
    <name evidence="9" type="ORF">ABVK25_011340</name>
</gene>
<dbReference type="Proteomes" id="UP001590951">
    <property type="component" value="Unassembled WGS sequence"/>
</dbReference>
<dbReference type="SUPFAM" id="SSF51735">
    <property type="entry name" value="NAD(P)-binding Rossmann-fold domains"/>
    <property type="match status" value="1"/>
</dbReference>
<comment type="catalytic activity">
    <reaction evidence="7">
        <text>3-hydroxy-2-methylpropanoate + NAD(+) = 2-methyl-3-oxopropanoate + NADH + H(+)</text>
        <dbReference type="Rhea" id="RHEA:17681"/>
        <dbReference type="ChEBI" id="CHEBI:11805"/>
        <dbReference type="ChEBI" id="CHEBI:15378"/>
        <dbReference type="ChEBI" id="CHEBI:57540"/>
        <dbReference type="ChEBI" id="CHEBI:57700"/>
        <dbReference type="ChEBI" id="CHEBI:57945"/>
        <dbReference type="EC" id="1.1.1.31"/>
    </reaction>
</comment>
<evidence type="ECO:0000256" key="5">
    <source>
        <dbReference type="ARBA" id="ARBA00023002"/>
    </source>
</evidence>
<evidence type="ECO:0000313" key="9">
    <source>
        <dbReference type="EMBL" id="KAL2047790.1"/>
    </source>
</evidence>
<dbReference type="EC" id="1.1.1.31" evidence="3"/>
<evidence type="ECO:0000313" key="10">
    <source>
        <dbReference type="Proteomes" id="UP001590951"/>
    </source>
</evidence>
<accession>A0ABR4ARB9</accession>
<keyword evidence="4" id="KW-0101">Branched-chain amino acid catabolism</keyword>
<reference evidence="9 10" key="1">
    <citation type="submission" date="2024-09" db="EMBL/GenBank/DDBJ databases">
        <title>Rethinking Asexuality: The Enigmatic Case of Functional Sexual Genes in Lepraria (Stereocaulaceae).</title>
        <authorList>
            <person name="Doellman M."/>
            <person name="Sun Y."/>
            <person name="Barcenas-Pena A."/>
            <person name="Lumbsch H.T."/>
            <person name="Grewe F."/>
        </authorList>
    </citation>
    <scope>NUCLEOTIDE SEQUENCE [LARGE SCALE GENOMIC DNA]</scope>
    <source>
        <strain evidence="9 10">Grewe 0041</strain>
    </source>
</reference>
<dbReference type="InterPro" id="IPR036291">
    <property type="entry name" value="NAD(P)-bd_dom_sf"/>
</dbReference>
<evidence type="ECO:0000256" key="3">
    <source>
        <dbReference type="ARBA" id="ARBA00012991"/>
    </source>
</evidence>